<gene>
    <name evidence="2" type="ORF">LAWI1_G006562</name>
</gene>
<dbReference type="InterPro" id="IPR017853">
    <property type="entry name" value="GH"/>
</dbReference>
<evidence type="ECO:0000313" key="3">
    <source>
        <dbReference type="Proteomes" id="UP000315522"/>
    </source>
</evidence>
<evidence type="ECO:0008006" key="4">
    <source>
        <dbReference type="Google" id="ProtNLM"/>
    </source>
</evidence>
<feature type="signal peptide" evidence="1">
    <location>
        <begin position="1"/>
        <end position="27"/>
    </location>
</feature>
<dbReference type="AlphaFoldDB" id="A0A559MDF9"/>
<evidence type="ECO:0000256" key="1">
    <source>
        <dbReference type="SAM" id="SignalP"/>
    </source>
</evidence>
<protein>
    <recommendedName>
        <fullName evidence="4">Glycoside hydrolase subgroup catalytic core</fullName>
    </recommendedName>
</protein>
<sequence>NFLAMAFFASVITFVVLLLAKVGVAVDAEFGYPAGVDVWCGKAYRSTNDSFEPGGWLSEPTISSSPLLDLTIRPRMNIYLGSDDYASFIVDAPISYMHGEAYYNTSFDKQTNETKPFTTLFIDIAVDDTGLDLVSSGNVSVNSTAIEFVFSLAKLTPQFEPYNISIIGSSGDGNHSYVATTQLYRLPDRSDGGSVVKIDSLYGGLLVQNFTTNSTEWTPFFPYTYYALWDEWVGKSVDTLNVFKSHGYNTIHIVPTGTLGEFNFSYENLTIYLQRAEELGLWIHWGMRGSYTNLTFVAEQVDQVMSWKNMLSWYTADEPDGQVEPLNSTKLAYDYIKSVDPYHPISLVLNCENYYFEEYSSGADIILSDVYPISVNTSWSTVYDTACNTTYGCCGCDNCDGNFEDIGERFDLFANYQEWLGLPQKPHWGAPQAFGNETFWSRYPTPDEEVVMNMLSVNHNAKGIVMWDYPTEPGIITITSELSKVLTADLASSFLLGNFTIGSLPVAGAKRVDASAWIVGSQMLVSVVNLEYASKQGVVTIELPAVATGVNSVLWGEGVWTVSGGMISTNGTTGLEVDLILMDL</sequence>
<reference evidence="2 3" key="1">
    <citation type="submission" date="2018-05" db="EMBL/GenBank/DDBJ databases">
        <title>Genome sequencing and assembly of the regulated plant pathogen Lachnellula willkommii and related sister species for the development of diagnostic species identification markers.</title>
        <authorList>
            <person name="Giroux E."/>
            <person name="Bilodeau G."/>
        </authorList>
    </citation>
    <scope>NUCLEOTIDE SEQUENCE [LARGE SCALE GENOMIC DNA]</scope>
    <source>
        <strain evidence="2 3">CBS 172.35</strain>
    </source>
</reference>
<evidence type="ECO:0000313" key="2">
    <source>
        <dbReference type="EMBL" id="TVY90973.1"/>
    </source>
</evidence>
<proteinExistence type="predicted"/>
<dbReference type="EMBL" id="QGML01000686">
    <property type="protein sequence ID" value="TVY90973.1"/>
    <property type="molecule type" value="Genomic_DNA"/>
</dbReference>
<keyword evidence="1" id="KW-0732">Signal</keyword>
<dbReference type="Proteomes" id="UP000315522">
    <property type="component" value="Unassembled WGS sequence"/>
</dbReference>
<dbReference type="SUPFAM" id="SSF51445">
    <property type="entry name" value="(Trans)glycosidases"/>
    <property type="match status" value="1"/>
</dbReference>
<feature type="chain" id="PRO_5021977037" description="Glycoside hydrolase subgroup catalytic core" evidence="1">
    <location>
        <begin position="28"/>
        <end position="584"/>
    </location>
</feature>
<dbReference type="Gene3D" id="3.20.20.80">
    <property type="entry name" value="Glycosidases"/>
    <property type="match status" value="1"/>
</dbReference>
<comment type="caution">
    <text evidence="2">The sequence shown here is derived from an EMBL/GenBank/DDBJ whole genome shotgun (WGS) entry which is preliminary data.</text>
</comment>
<name>A0A559MDF9_9HELO</name>
<accession>A0A559MDF9</accession>
<organism evidence="2 3">
    <name type="scientific">Lachnellula willkommii</name>
    <dbReference type="NCBI Taxonomy" id="215461"/>
    <lineage>
        <taxon>Eukaryota</taxon>
        <taxon>Fungi</taxon>
        <taxon>Dikarya</taxon>
        <taxon>Ascomycota</taxon>
        <taxon>Pezizomycotina</taxon>
        <taxon>Leotiomycetes</taxon>
        <taxon>Helotiales</taxon>
        <taxon>Lachnaceae</taxon>
        <taxon>Lachnellula</taxon>
    </lineage>
</organism>
<keyword evidence="3" id="KW-1185">Reference proteome</keyword>
<feature type="non-terminal residue" evidence="2">
    <location>
        <position position="1"/>
    </location>
</feature>